<proteinExistence type="predicted"/>
<dbReference type="AlphaFoldDB" id="A0A6C0H1X1"/>
<name>A0A6C0H1X1_9ZZZZ</name>
<feature type="region of interest" description="Disordered" evidence="1">
    <location>
        <begin position="1"/>
        <end position="38"/>
    </location>
</feature>
<evidence type="ECO:0000256" key="1">
    <source>
        <dbReference type="SAM" id="MobiDB-lite"/>
    </source>
</evidence>
<protein>
    <submittedName>
        <fullName evidence="2">Uncharacterized protein</fullName>
    </submittedName>
</protein>
<accession>A0A6C0H1X1</accession>
<reference evidence="2" key="1">
    <citation type="journal article" date="2020" name="Nature">
        <title>Giant virus diversity and host interactions through global metagenomics.</title>
        <authorList>
            <person name="Schulz F."/>
            <person name="Roux S."/>
            <person name="Paez-Espino D."/>
            <person name="Jungbluth S."/>
            <person name="Walsh D.A."/>
            <person name="Denef V.J."/>
            <person name="McMahon K.D."/>
            <person name="Konstantinidis K.T."/>
            <person name="Eloe-Fadrosh E.A."/>
            <person name="Kyrpides N.C."/>
            <person name="Woyke T."/>
        </authorList>
    </citation>
    <scope>NUCLEOTIDE SEQUENCE</scope>
    <source>
        <strain evidence="2">GVMAG-M-3300023179-59</strain>
    </source>
</reference>
<organism evidence="2">
    <name type="scientific">viral metagenome</name>
    <dbReference type="NCBI Taxonomy" id="1070528"/>
    <lineage>
        <taxon>unclassified sequences</taxon>
        <taxon>metagenomes</taxon>
        <taxon>organismal metagenomes</taxon>
    </lineage>
</organism>
<dbReference type="EMBL" id="MN739850">
    <property type="protein sequence ID" value="QHT74449.1"/>
    <property type="molecule type" value="Genomic_DNA"/>
</dbReference>
<sequence>MSRTKSRKIQSKSRRQTSSKRKGRTQKRRQRGGDCGCNQKLYNGGSAADLTKFSYPYNMRETDPVSPSSIINSRNLLGGKKQRNKSRGGGLLLDFGTTNGALNSAQLMNQKSLNNDSVFPVSAKYTPIV</sequence>
<feature type="compositionally biased region" description="Basic residues" evidence="1">
    <location>
        <begin position="1"/>
        <end position="30"/>
    </location>
</feature>
<evidence type="ECO:0000313" key="2">
    <source>
        <dbReference type="EMBL" id="QHT74449.1"/>
    </source>
</evidence>